<dbReference type="AlphaFoldDB" id="A0A5C6YN50"/>
<reference evidence="1 2" key="1">
    <citation type="submission" date="2019-08" db="EMBL/GenBank/DDBJ databases">
        <title>Genome of Aequorivita lipolytica Y10-2 (type strain).</title>
        <authorList>
            <person name="Bowman J.P."/>
        </authorList>
    </citation>
    <scope>NUCLEOTIDE SEQUENCE [LARGE SCALE GENOMIC DNA]</scope>
    <source>
        <strain evidence="1 2">Y10-2</strain>
    </source>
</reference>
<dbReference type="SUPFAM" id="SSF55729">
    <property type="entry name" value="Acyl-CoA N-acyltransferases (Nat)"/>
    <property type="match status" value="1"/>
</dbReference>
<dbReference type="EMBL" id="VORU01000007">
    <property type="protein sequence ID" value="TXD69002.1"/>
    <property type="molecule type" value="Genomic_DNA"/>
</dbReference>
<organism evidence="1 2">
    <name type="scientific">Aequorivita lipolytica</name>
    <dbReference type="NCBI Taxonomy" id="153267"/>
    <lineage>
        <taxon>Bacteria</taxon>
        <taxon>Pseudomonadati</taxon>
        <taxon>Bacteroidota</taxon>
        <taxon>Flavobacteriia</taxon>
        <taxon>Flavobacteriales</taxon>
        <taxon>Flavobacteriaceae</taxon>
        <taxon>Aequorivita</taxon>
    </lineage>
</organism>
<name>A0A5C6YN50_9FLAO</name>
<accession>A0A5C6YN50</accession>
<evidence type="ECO:0000313" key="1">
    <source>
        <dbReference type="EMBL" id="TXD69002.1"/>
    </source>
</evidence>
<proteinExistence type="predicted"/>
<sequence>MESNTFSVKKYTPKDKFLWQAFLQVSKNGTFLFQREFMEYHSDRFEDYSLLVLKKEKVVALLPANISSKTVFSHQGLTYGGVVFHKKTKLKEAALIFSSILQFLNEAGIEKLHLKMLPKIYNLLPSDEMDYLLFTTSAKIVRTDVLSVIDNQNPLKIAANRLEGLKKAEKNKLRIVEENEFKVFWENILIPNLTLRHQAKPLHSLNEIVKLAENFPKNIIQFNVYKENEIVGGATIFETETVAHVQYISANEDKQQLGTLDFLFEFLITKRFNEKRFFDFGTSNENQGRNVNEGLLYWKECFGARSIALPFYEVKTANYKKLASVFI</sequence>
<dbReference type="Proteomes" id="UP000321945">
    <property type="component" value="Unassembled WGS sequence"/>
</dbReference>
<dbReference type="RefSeq" id="WP_111816348.1">
    <property type="nucleotide sequence ID" value="NZ_CBCRZQ010000008.1"/>
</dbReference>
<protein>
    <submittedName>
        <fullName evidence="1">GNAT family N-acetyltransferase</fullName>
    </submittedName>
</protein>
<keyword evidence="1" id="KW-0808">Transferase</keyword>
<keyword evidence="2" id="KW-1185">Reference proteome</keyword>
<dbReference type="OrthoDB" id="9808687at2"/>
<dbReference type="GO" id="GO:0016740">
    <property type="term" value="F:transferase activity"/>
    <property type="evidence" value="ECO:0007669"/>
    <property type="project" value="UniProtKB-KW"/>
</dbReference>
<comment type="caution">
    <text evidence="1">The sequence shown here is derived from an EMBL/GenBank/DDBJ whole genome shotgun (WGS) entry which is preliminary data.</text>
</comment>
<gene>
    <name evidence="1" type="ORF">ESV24_09635</name>
</gene>
<evidence type="ECO:0000313" key="2">
    <source>
        <dbReference type="Proteomes" id="UP000321945"/>
    </source>
</evidence>
<dbReference type="InterPro" id="IPR016181">
    <property type="entry name" value="Acyl_CoA_acyltransferase"/>
</dbReference>
<dbReference type="Gene3D" id="3.40.630.30">
    <property type="match status" value="1"/>
</dbReference>